<dbReference type="Pfam" id="PF13202">
    <property type="entry name" value="EF-hand_5"/>
    <property type="match status" value="1"/>
</dbReference>
<evidence type="ECO:0000313" key="7">
    <source>
        <dbReference type="Proteomes" id="UP000276133"/>
    </source>
</evidence>
<keyword evidence="2" id="KW-0479">Metal-binding</keyword>
<evidence type="ECO:0000259" key="5">
    <source>
        <dbReference type="PROSITE" id="PS50222"/>
    </source>
</evidence>
<keyword evidence="4" id="KW-0106">Calcium</keyword>
<name>A0A3M7R6C6_BRAPC</name>
<evidence type="ECO:0000313" key="6">
    <source>
        <dbReference type="EMBL" id="RNA19096.1"/>
    </source>
</evidence>
<dbReference type="Pfam" id="PF13499">
    <property type="entry name" value="EF-hand_7"/>
    <property type="match status" value="1"/>
</dbReference>
<dbReference type="SUPFAM" id="SSF47473">
    <property type="entry name" value="EF-hand"/>
    <property type="match status" value="1"/>
</dbReference>
<comment type="caution">
    <text evidence="6">The sequence shown here is derived from an EMBL/GenBank/DDBJ whole genome shotgun (WGS) entry which is preliminary data.</text>
</comment>
<comment type="similarity">
    <text evidence="1">Belongs to the recoverin family.</text>
</comment>
<dbReference type="Proteomes" id="UP000276133">
    <property type="component" value="Unassembled WGS sequence"/>
</dbReference>
<evidence type="ECO:0000256" key="2">
    <source>
        <dbReference type="ARBA" id="ARBA00022723"/>
    </source>
</evidence>
<keyword evidence="7" id="KW-1185">Reference proteome</keyword>
<keyword evidence="3" id="KW-0677">Repeat</keyword>
<dbReference type="AlphaFoldDB" id="A0A3M7R6C6"/>
<dbReference type="InterPro" id="IPR018247">
    <property type="entry name" value="EF_Hand_1_Ca_BS"/>
</dbReference>
<proteinExistence type="inferred from homology"/>
<dbReference type="GO" id="GO:0005509">
    <property type="term" value="F:calcium ion binding"/>
    <property type="evidence" value="ECO:0007669"/>
    <property type="project" value="InterPro"/>
</dbReference>
<dbReference type="InterPro" id="IPR011992">
    <property type="entry name" value="EF-hand-dom_pair"/>
</dbReference>
<evidence type="ECO:0000256" key="3">
    <source>
        <dbReference type="ARBA" id="ARBA00022737"/>
    </source>
</evidence>
<feature type="domain" description="EF-hand" evidence="5">
    <location>
        <begin position="104"/>
        <end position="139"/>
    </location>
</feature>
<reference evidence="6 7" key="1">
    <citation type="journal article" date="2018" name="Sci. Rep.">
        <title>Genomic signatures of local adaptation to the degree of environmental predictability in rotifers.</title>
        <authorList>
            <person name="Franch-Gras L."/>
            <person name="Hahn C."/>
            <person name="Garcia-Roger E.M."/>
            <person name="Carmona M.J."/>
            <person name="Serra M."/>
            <person name="Gomez A."/>
        </authorList>
    </citation>
    <scope>NUCLEOTIDE SEQUENCE [LARGE SCALE GENOMIC DNA]</scope>
    <source>
        <strain evidence="6">HYR1</strain>
    </source>
</reference>
<dbReference type="PANTHER" id="PTHR23055:SF69">
    <property type="entry name" value="NEURONAL CALCIUM SENSOR 2"/>
    <property type="match status" value="1"/>
</dbReference>
<feature type="domain" description="EF-hand" evidence="5">
    <location>
        <begin position="150"/>
        <end position="185"/>
    </location>
</feature>
<dbReference type="PANTHER" id="PTHR23055">
    <property type="entry name" value="CALCIUM BINDING PROTEINS"/>
    <property type="match status" value="1"/>
</dbReference>
<dbReference type="FunFam" id="1.10.238.10:FF:000009">
    <property type="entry name" value="Visinin-like protein 1"/>
    <property type="match status" value="1"/>
</dbReference>
<dbReference type="PROSITE" id="PS00018">
    <property type="entry name" value="EF_HAND_1"/>
    <property type="match status" value="3"/>
</dbReference>
<dbReference type="OrthoDB" id="191686at2759"/>
<dbReference type="InterPro" id="IPR028846">
    <property type="entry name" value="Recoverin"/>
</dbReference>
<dbReference type="PROSITE" id="PS50222">
    <property type="entry name" value="EF_HAND_2"/>
    <property type="match status" value="3"/>
</dbReference>
<dbReference type="PRINTS" id="PR00450">
    <property type="entry name" value="RECOVERIN"/>
</dbReference>
<sequence length="193" mass="22245">MGNKGAKNKKKDLTVLTEEEIRFLLNNTHYTREEILRWHAGFLKDCPKGELDKKQFTNVFKEFYPQGKAEKFSAQIFNVFDSDRSGKIDFGEFLIAISTSSQGDVKKKLQLGFKLYDTNNNGKIDKKEMVKLIEAIYDLTGEQNRKNDNDPKQRVEALFNKLDRDNNGTIDENEFIDGCLSDPVLMRILVPQV</sequence>
<dbReference type="Gene3D" id="1.10.238.10">
    <property type="entry name" value="EF-hand"/>
    <property type="match status" value="1"/>
</dbReference>
<accession>A0A3M7R6C6</accession>
<dbReference type="CDD" id="cd00051">
    <property type="entry name" value="EFh"/>
    <property type="match status" value="2"/>
</dbReference>
<evidence type="ECO:0000256" key="4">
    <source>
        <dbReference type="ARBA" id="ARBA00022837"/>
    </source>
</evidence>
<feature type="domain" description="EF-hand" evidence="5">
    <location>
        <begin position="68"/>
        <end position="103"/>
    </location>
</feature>
<gene>
    <name evidence="6" type="ORF">BpHYR1_049259</name>
</gene>
<protein>
    <submittedName>
        <fullName evidence="6">Neuronal calcium sensor 2</fullName>
    </submittedName>
</protein>
<evidence type="ECO:0000256" key="1">
    <source>
        <dbReference type="ARBA" id="ARBA00006049"/>
    </source>
</evidence>
<organism evidence="6 7">
    <name type="scientific">Brachionus plicatilis</name>
    <name type="common">Marine rotifer</name>
    <name type="synonym">Brachionus muelleri</name>
    <dbReference type="NCBI Taxonomy" id="10195"/>
    <lineage>
        <taxon>Eukaryota</taxon>
        <taxon>Metazoa</taxon>
        <taxon>Spiralia</taxon>
        <taxon>Gnathifera</taxon>
        <taxon>Rotifera</taxon>
        <taxon>Eurotatoria</taxon>
        <taxon>Monogononta</taxon>
        <taxon>Pseudotrocha</taxon>
        <taxon>Ploima</taxon>
        <taxon>Brachionidae</taxon>
        <taxon>Brachionus</taxon>
    </lineage>
</organism>
<dbReference type="SMART" id="SM00054">
    <property type="entry name" value="EFh"/>
    <property type="match status" value="3"/>
</dbReference>
<dbReference type="InterPro" id="IPR002048">
    <property type="entry name" value="EF_hand_dom"/>
</dbReference>
<dbReference type="STRING" id="10195.A0A3M7R6C6"/>
<dbReference type="EMBL" id="REGN01004101">
    <property type="protein sequence ID" value="RNA19096.1"/>
    <property type="molecule type" value="Genomic_DNA"/>
</dbReference>